<gene>
    <name evidence="2" type="ORF">GCM10007362_03880</name>
</gene>
<protein>
    <submittedName>
        <fullName evidence="2">Alpha/beta hydrolase</fullName>
    </submittedName>
</protein>
<keyword evidence="2" id="KW-0378">Hydrolase</keyword>
<sequence>MKKSKALWTAFGVAAVPAAAVVAGSFYFYRLAVARAPKKFLDGDPGLQPNPDVQTETTSSRDWWNGQSFEHRQLLSGDGLKLHAYYLPAKKATARTAILAHGYSGDASIMSGVAKFYHEDLDMNILVPDARGHGRSEGAYIGYGWHERVDYLGWIRQMIAQDGPQAQIVLHGISMGGATVMMTSGEDLPPHVKAIVEDCGYTSVRAELEHQMKRMYKLPAFPMLPATEALTKIRAGYSFTEASALNQVRRCRTPMLFIHGSNDVFVPTSMVHELYEACPAEKDLLIVDGAGHGDSFLIDKAAYTSKVKEFLCTRLTEPAAAD</sequence>
<dbReference type="InterPro" id="IPR000073">
    <property type="entry name" value="AB_hydrolase_1"/>
</dbReference>
<feature type="domain" description="AB hydrolase-1" evidence="1">
    <location>
        <begin position="98"/>
        <end position="297"/>
    </location>
</feature>
<evidence type="ECO:0000259" key="1">
    <source>
        <dbReference type="Pfam" id="PF12697"/>
    </source>
</evidence>
<dbReference type="RefSeq" id="WP_172238287.1">
    <property type="nucleotide sequence ID" value="NZ_BMDD01000001.1"/>
</dbReference>
<dbReference type="PANTHER" id="PTHR43358">
    <property type="entry name" value="ALPHA/BETA-HYDROLASE"/>
    <property type="match status" value="1"/>
</dbReference>
<reference evidence="3" key="1">
    <citation type="journal article" date="2019" name="Int. J. Syst. Evol. Microbiol.">
        <title>The Global Catalogue of Microorganisms (GCM) 10K type strain sequencing project: providing services to taxonomists for standard genome sequencing and annotation.</title>
        <authorList>
            <consortium name="The Broad Institute Genomics Platform"/>
            <consortium name="The Broad Institute Genome Sequencing Center for Infectious Disease"/>
            <person name="Wu L."/>
            <person name="Ma J."/>
        </authorList>
    </citation>
    <scope>NUCLEOTIDE SEQUENCE [LARGE SCALE GENOMIC DNA]</scope>
    <source>
        <strain evidence="3">CCM 8702</strain>
    </source>
</reference>
<evidence type="ECO:0000313" key="2">
    <source>
        <dbReference type="EMBL" id="GGH69136.1"/>
    </source>
</evidence>
<dbReference type="EMBL" id="BMDD01000001">
    <property type="protein sequence ID" value="GGH69136.1"/>
    <property type="molecule type" value="Genomic_DNA"/>
</dbReference>
<keyword evidence="3" id="KW-1185">Reference proteome</keyword>
<evidence type="ECO:0000313" key="3">
    <source>
        <dbReference type="Proteomes" id="UP000605427"/>
    </source>
</evidence>
<name>A0ABQ1ZMI3_9BACL</name>
<dbReference type="Gene3D" id="3.40.50.1820">
    <property type="entry name" value="alpha/beta hydrolase"/>
    <property type="match status" value="1"/>
</dbReference>
<dbReference type="PANTHER" id="PTHR43358:SF4">
    <property type="entry name" value="ALPHA_BETA HYDROLASE FOLD-1 DOMAIN-CONTAINING PROTEIN"/>
    <property type="match status" value="1"/>
</dbReference>
<dbReference type="GO" id="GO:0016787">
    <property type="term" value="F:hydrolase activity"/>
    <property type="evidence" value="ECO:0007669"/>
    <property type="project" value="UniProtKB-KW"/>
</dbReference>
<proteinExistence type="predicted"/>
<organism evidence="2 3">
    <name type="scientific">Saccharibacillus endophyticus</name>
    <dbReference type="NCBI Taxonomy" id="2060666"/>
    <lineage>
        <taxon>Bacteria</taxon>
        <taxon>Bacillati</taxon>
        <taxon>Bacillota</taxon>
        <taxon>Bacilli</taxon>
        <taxon>Bacillales</taxon>
        <taxon>Paenibacillaceae</taxon>
        <taxon>Saccharibacillus</taxon>
    </lineage>
</organism>
<dbReference type="InterPro" id="IPR052920">
    <property type="entry name" value="DNA-binding_regulatory"/>
</dbReference>
<dbReference type="Pfam" id="PF12697">
    <property type="entry name" value="Abhydrolase_6"/>
    <property type="match status" value="1"/>
</dbReference>
<dbReference type="Proteomes" id="UP000605427">
    <property type="component" value="Unassembled WGS sequence"/>
</dbReference>
<dbReference type="InterPro" id="IPR029058">
    <property type="entry name" value="AB_hydrolase_fold"/>
</dbReference>
<accession>A0ABQ1ZMI3</accession>
<comment type="caution">
    <text evidence="2">The sequence shown here is derived from an EMBL/GenBank/DDBJ whole genome shotgun (WGS) entry which is preliminary data.</text>
</comment>
<dbReference type="SUPFAM" id="SSF53474">
    <property type="entry name" value="alpha/beta-Hydrolases"/>
    <property type="match status" value="1"/>
</dbReference>